<dbReference type="InterPro" id="IPR016039">
    <property type="entry name" value="Thiolase-like"/>
</dbReference>
<dbReference type="Pfam" id="PF00109">
    <property type="entry name" value="ketoacyl-synt"/>
    <property type="match status" value="1"/>
</dbReference>
<dbReference type="GO" id="GO:0006633">
    <property type="term" value="P:fatty acid biosynthetic process"/>
    <property type="evidence" value="ECO:0007669"/>
    <property type="project" value="TreeGrafter"/>
</dbReference>
<dbReference type="PROSITE" id="PS52004">
    <property type="entry name" value="KS3_2"/>
    <property type="match status" value="1"/>
</dbReference>
<feature type="domain" description="Ketosynthase family 3 (KS3)" evidence="4">
    <location>
        <begin position="35"/>
        <end position="127"/>
    </location>
</feature>
<sequence>MTENDKDKLVGYLKRVTTELAAARDELRKVRAERTEPIAIVAAGCRYPGGVASPEELWELVASGTDAVGAFPGDRGWDVEALYCADPERLGTSYTTSGGFLEDAGDFDAAFFGMSPREALATDPQQR</sequence>
<dbReference type="InterPro" id="IPR020841">
    <property type="entry name" value="PKS_Beta-ketoAc_synthase_dom"/>
</dbReference>
<accession>A0A4R5A099</accession>
<dbReference type="RefSeq" id="WP_207945183.1">
    <property type="nucleotide sequence ID" value="NZ_SMKU01000458.1"/>
</dbReference>
<dbReference type="EMBL" id="SMKU01000458">
    <property type="protein sequence ID" value="TDD64024.1"/>
    <property type="molecule type" value="Genomic_DNA"/>
</dbReference>
<keyword evidence="2" id="KW-0808">Transferase</keyword>
<dbReference type="PANTHER" id="PTHR43775:SF51">
    <property type="entry name" value="INACTIVE PHENOLPHTHIOCEROL SYNTHESIS POLYKETIDE SYNTHASE TYPE I PKS1-RELATED"/>
    <property type="match status" value="1"/>
</dbReference>
<dbReference type="PANTHER" id="PTHR43775">
    <property type="entry name" value="FATTY ACID SYNTHASE"/>
    <property type="match status" value="1"/>
</dbReference>
<dbReference type="InterPro" id="IPR014030">
    <property type="entry name" value="Ketoacyl_synth_N"/>
</dbReference>
<comment type="caution">
    <text evidence="5">The sequence shown here is derived from an EMBL/GenBank/DDBJ whole genome shotgun (WGS) entry which is preliminary data.</text>
</comment>
<evidence type="ECO:0000256" key="2">
    <source>
        <dbReference type="ARBA" id="ARBA00022679"/>
    </source>
</evidence>
<dbReference type="Gene3D" id="3.40.47.10">
    <property type="match status" value="1"/>
</dbReference>
<reference evidence="5 6" key="1">
    <citation type="submission" date="2019-03" db="EMBL/GenBank/DDBJ databases">
        <title>Draft genome sequences of novel Actinobacteria.</title>
        <authorList>
            <person name="Sahin N."/>
            <person name="Ay H."/>
            <person name="Saygin H."/>
        </authorList>
    </citation>
    <scope>NUCLEOTIDE SEQUENCE [LARGE SCALE GENOMIC DNA]</scope>
    <source>
        <strain evidence="5 6">H3C3</strain>
    </source>
</reference>
<proteinExistence type="predicted"/>
<dbReference type="SUPFAM" id="SSF53901">
    <property type="entry name" value="Thiolase-like"/>
    <property type="match status" value="1"/>
</dbReference>
<dbReference type="InterPro" id="IPR015083">
    <property type="entry name" value="NorB/c/GfsB-D-like_docking"/>
</dbReference>
<evidence type="ECO:0000313" key="5">
    <source>
        <dbReference type="EMBL" id="TDD64024.1"/>
    </source>
</evidence>
<dbReference type="Pfam" id="PF08990">
    <property type="entry name" value="Docking"/>
    <property type="match status" value="1"/>
</dbReference>
<dbReference type="GO" id="GO:0004312">
    <property type="term" value="F:fatty acid synthase activity"/>
    <property type="evidence" value="ECO:0007669"/>
    <property type="project" value="TreeGrafter"/>
</dbReference>
<protein>
    <submittedName>
        <fullName evidence="5">Polyketide synthase</fullName>
    </submittedName>
</protein>
<evidence type="ECO:0000259" key="4">
    <source>
        <dbReference type="PROSITE" id="PS52004"/>
    </source>
</evidence>
<name>A0A4R5A099_9ACTN</name>
<comment type="cofactor">
    <cofactor evidence="1">
        <name>pantetheine 4'-phosphate</name>
        <dbReference type="ChEBI" id="CHEBI:47942"/>
    </cofactor>
</comment>
<keyword evidence="6" id="KW-1185">Reference proteome</keyword>
<dbReference type="AlphaFoldDB" id="A0A4R5A099"/>
<organism evidence="5 6">
    <name type="scientific">Actinomadura rubrisoli</name>
    <dbReference type="NCBI Taxonomy" id="2530368"/>
    <lineage>
        <taxon>Bacteria</taxon>
        <taxon>Bacillati</taxon>
        <taxon>Actinomycetota</taxon>
        <taxon>Actinomycetes</taxon>
        <taxon>Streptosporangiales</taxon>
        <taxon>Thermomonosporaceae</taxon>
        <taxon>Actinomadura</taxon>
    </lineage>
</organism>
<evidence type="ECO:0000256" key="3">
    <source>
        <dbReference type="ARBA" id="ARBA00023268"/>
    </source>
</evidence>
<keyword evidence="3" id="KW-0511">Multifunctional enzyme</keyword>
<evidence type="ECO:0000313" key="6">
    <source>
        <dbReference type="Proteomes" id="UP000294513"/>
    </source>
</evidence>
<dbReference type="Proteomes" id="UP000294513">
    <property type="component" value="Unassembled WGS sequence"/>
</dbReference>
<feature type="non-terminal residue" evidence="5">
    <location>
        <position position="127"/>
    </location>
</feature>
<gene>
    <name evidence="5" type="ORF">E1298_42800</name>
</gene>
<dbReference type="InterPro" id="IPR050091">
    <property type="entry name" value="PKS_NRPS_Biosynth_Enz"/>
</dbReference>
<evidence type="ECO:0000256" key="1">
    <source>
        <dbReference type="ARBA" id="ARBA00001957"/>
    </source>
</evidence>